<reference evidence="5 6" key="1">
    <citation type="submission" date="2016-12" db="EMBL/GenBank/DDBJ databases">
        <authorList>
            <person name="Song W.-J."/>
            <person name="Kurnit D.M."/>
        </authorList>
    </citation>
    <scope>NUCLEOTIDE SEQUENCE [LARGE SCALE GENOMIC DNA]</scope>
    <source>
        <strain evidence="5 6">DSM 19599</strain>
    </source>
</reference>
<dbReference type="EMBL" id="FRXO01000006">
    <property type="protein sequence ID" value="SHO66349.1"/>
    <property type="molecule type" value="Genomic_DNA"/>
</dbReference>
<dbReference type="SUPFAM" id="SSF100950">
    <property type="entry name" value="NagB/RpiA/CoA transferase-like"/>
    <property type="match status" value="2"/>
</dbReference>
<gene>
    <name evidence="5" type="ORF">SAMN02745172_03008</name>
</gene>
<dbReference type="AlphaFoldDB" id="A0A1M7ZNG4"/>
<dbReference type="InterPro" id="IPR037171">
    <property type="entry name" value="NagB/RpiA_transferase-like"/>
</dbReference>
<dbReference type="Pfam" id="PF01144">
    <property type="entry name" value="CoA_trans"/>
    <property type="match status" value="1"/>
</dbReference>
<accession>A0A1M7ZNG4</accession>
<evidence type="ECO:0000256" key="3">
    <source>
        <dbReference type="PIRNR" id="PIRNR000858"/>
    </source>
</evidence>
<sequence length="512" mass="53972">MDRPIFPAGWRDVAALVPDGATLAIAGSGGGLIEPDAVLAALETSFLETGHPRDLTVVHALGIGDGRESGLTRLAHAGMVKRVIGGHWSWSPAMQKLARENLIEAYSLPAGIISTLFRESGAGRPGVITRTGLGTFVDPLLDGGRCNEAAQEALVERIRLDGRDYLRYKPLKIDVGIIRGSTVDARGSLSLAEEAADLDVYAVALAAHNSGGIVIAQARARRDERTTPIRLARIPGVLVDAVLLAPEQRQTALGVHDPRLSGEVAPPAGVASSPPVLPVGLRRIIAERAVEEIGDARSVNFGFGIPGGIPAIARATGRPVRWCTVEQGIHNGELLDGPLFGTARDADAIVSSVDQFDFYGGGGIDVAFLGMGEMDAAGNVNVSRLGGDIVGPGGFIDITQSARKVVFCGAFEARGLDVEMVDGRLVIRTPGSQPKLVERVRHVTFSGGQAIENGQEVLYVTERAVFRLTPQGVALAEVAPGIDLRRDVLDRMQFAPILPQALDNADVLKKAV</sequence>
<dbReference type="STRING" id="1123029.SAMN02745172_03008"/>
<dbReference type="SMART" id="SM00882">
    <property type="entry name" value="CoA_trans"/>
    <property type="match status" value="1"/>
</dbReference>
<comment type="catalytic activity">
    <reaction evidence="3">
        <text>an acyl-CoA + acetate = a carboxylate + acetyl-CoA</text>
        <dbReference type="Rhea" id="RHEA:13381"/>
        <dbReference type="ChEBI" id="CHEBI:29067"/>
        <dbReference type="ChEBI" id="CHEBI:30089"/>
        <dbReference type="ChEBI" id="CHEBI:57288"/>
        <dbReference type="ChEBI" id="CHEBI:58342"/>
        <dbReference type="EC" id="2.8.3.8"/>
    </reaction>
</comment>
<comment type="function">
    <text evidence="3">CoA transferase having broad substrate specificity for short-chain acyl-CoA thioesters with the activity decreasing when the length of the carboxylic acid chain exceeds four carbons.</text>
</comment>
<dbReference type="InterPro" id="IPR004165">
    <property type="entry name" value="CoA_trans_fam_I"/>
</dbReference>
<comment type="similarity">
    <text evidence="1 3">Belongs to the 3-oxoacid CoA-transferase family.</text>
</comment>
<keyword evidence="2 3" id="KW-0808">Transferase</keyword>
<organism evidence="5 6">
    <name type="scientific">Pseudoxanthobacter soli DSM 19599</name>
    <dbReference type="NCBI Taxonomy" id="1123029"/>
    <lineage>
        <taxon>Bacteria</taxon>
        <taxon>Pseudomonadati</taxon>
        <taxon>Pseudomonadota</taxon>
        <taxon>Alphaproteobacteria</taxon>
        <taxon>Hyphomicrobiales</taxon>
        <taxon>Segnochrobactraceae</taxon>
        <taxon>Pseudoxanthobacter</taxon>
    </lineage>
</organism>
<evidence type="ECO:0000256" key="4">
    <source>
        <dbReference type="PIRSR" id="PIRSR000858-1"/>
    </source>
</evidence>
<dbReference type="GO" id="GO:0008775">
    <property type="term" value="F:acetate CoA-transferase activity"/>
    <property type="evidence" value="ECO:0007669"/>
    <property type="project" value="UniProtKB-EC"/>
</dbReference>
<name>A0A1M7ZNG4_9HYPH</name>
<evidence type="ECO:0000256" key="1">
    <source>
        <dbReference type="ARBA" id="ARBA00007154"/>
    </source>
</evidence>
<proteinExistence type="inferred from homology"/>
<dbReference type="EC" id="2.8.3.8" evidence="3"/>
<dbReference type="PANTHER" id="PTHR43293:SF1">
    <property type="entry name" value="ACETATE COA-TRANSFERASE YDIF"/>
    <property type="match status" value="1"/>
</dbReference>
<dbReference type="OrthoDB" id="9805230at2"/>
<dbReference type="InterPro" id="IPR014388">
    <property type="entry name" value="3-oxoacid_CoA-transferase"/>
</dbReference>
<evidence type="ECO:0000313" key="6">
    <source>
        <dbReference type="Proteomes" id="UP000186406"/>
    </source>
</evidence>
<dbReference type="PIRSF" id="PIRSF000858">
    <property type="entry name" value="SCOT-t"/>
    <property type="match status" value="1"/>
</dbReference>
<evidence type="ECO:0000256" key="2">
    <source>
        <dbReference type="ARBA" id="ARBA00022679"/>
    </source>
</evidence>
<feature type="active site" description="5-glutamyl coenzyme A thioester intermediate" evidence="4">
    <location>
        <position position="326"/>
    </location>
</feature>
<dbReference type="RefSeq" id="WP_073630136.1">
    <property type="nucleotide sequence ID" value="NZ_FRXO01000006.1"/>
</dbReference>
<dbReference type="GO" id="GO:0046952">
    <property type="term" value="P:ketone body catabolic process"/>
    <property type="evidence" value="ECO:0007669"/>
    <property type="project" value="InterPro"/>
</dbReference>
<protein>
    <recommendedName>
        <fullName evidence="3">Acetate CoA-transferase YdiF</fullName>
        <ecNumber evidence="3">2.8.3.8</ecNumber>
    </recommendedName>
</protein>
<keyword evidence="6" id="KW-1185">Reference proteome</keyword>
<dbReference type="Proteomes" id="UP000186406">
    <property type="component" value="Unassembled WGS sequence"/>
</dbReference>
<evidence type="ECO:0000313" key="5">
    <source>
        <dbReference type="EMBL" id="SHO66349.1"/>
    </source>
</evidence>
<dbReference type="PANTHER" id="PTHR43293">
    <property type="entry name" value="ACETATE COA-TRANSFERASE YDIF"/>
    <property type="match status" value="1"/>
</dbReference>
<dbReference type="Gene3D" id="3.40.1080.10">
    <property type="entry name" value="Glutaconate Coenzyme A-transferase"/>
    <property type="match status" value="2"/>
</dbReference>